<keyword evidence="3" id="KW-0472">Membrane</keyword>
<dbReference type="GO" id="GO:0016286">
    <property type="term" value="F:small conductance calcium-activated potassium channel activity"/>
    <property type="evidence" value="ECO:0007669"/>
    <property type="project" value="InterPro"/>
</dbReference>
<feature type="domain" description="Potassium channel" evidence="4">
    <location>
        <begin position="302"/>
        <end position="354"/>
    </location>
</feature>
<dbReference type="EMBL" id="CAJJDO010000039">
    <property type="protein sequence ID" value="CAD8163164.1"/>
    <property type="molecule type" value="Genomic_DNA"/>
</dbReference>
<feature type="transmembrane region" description="Helical" evidence="3">
    <location>
        <begin position="170"/>
        <end position="188"/>
    </location>
</feature>
<feature type="coiled-coil region" evidence="1">
    <location>
        <begin position="384"/>
        <end position="434"/>
    </location>
</feature>
<comment type="caution">
    <text evidence="5">The sequence shown here is derived from an EMBL/GenBank/DDBJ whole genome shotgun (WGS) entry which is preliminary data.</text>
</comment>
<feature type="transmembrane region" description="Helical" evidence="3">
    <location>
        <begin position="330"/>
        <end position="354"/>
    </location>
</feature>
<evidence type="ECO:0000256" key="1">
    <source>
        <dbReference type="SAM" id="Coils"/>
    </source>
</evidence>
<dbReference type="Proteomes" id="UP000689195">
    <property type="component" value="Unassembled WGS sequence"/>
</dbReference>
<feature type="region of interest" description="Disordered" evidence="2">
    <location>
        <begin position="47"/>
        <end position="70"/>
    </location>
</feature>
<feature type="transmembrane region" description="Helical" evidence="3">
    <location>
        <begin position="306"/>
        <end position="324"/>
    </location>
</feature>
<feature type="transmembrane region" description="Helical" evidence="3">
    <location>
        <begin position="88"/>
        <end position="106"/>
    </location>
</feature>
<keyword evidence="6" id="KW-1185">Reference proteome</keyword>
<keyword evidence="3" id="KW-1133">Transmembrane helix</keyword>
<keyword evidence="3" id="KW-0812">Transmembrane</keyword>
<proteinExistence type="predicted"/>
<protein>
    <recommendedName>
        <fullName evidence="4">Potassium channel domain-containing protein</fullName>
    </recommendedName>
</protein>
<evidence type="ECO:0000256" key="3">
    <source>
        <dbReference type="SAM" id="Phobius"/>
    </source>
</evidence>
<reference evidence="5" key="1">
    <citation type="submission" date="2021-01" db="EMBL/GenBank/DDBJ databases">
        <authorList>
            <consortium name="Genoscope - CEA"/>
            <person name="William W."/>
        </authorList>
    </citation>
    <scope>NUCLEOTIDE SEQUENCE</scope>
</reference>
<dbReference type="OrthoDB" id="297496at2759"/>
<accession>A0A8S1UFI5</accession>
<evidence type="ECO:0000313" key="6">
    <source>
        <dbReference type="Proteomes" id="UP000689195"/>
    </source>
</evidence>
<dbReference type="PANTHER" id="PTHR10153">
    <property type="entry name" value="SMALL CONDUCTANCE CALCIUM-ACTIVATED POTASSIUM CHANNEL"/>
    <property type="match status" value="1"/>
</dbReference>
<sequence>MENADLLFIKTMNQIFTERSVQGNKVSMVPEEEIKIVKIENSVRSRKESRSSAKSQKAESNILNDGEKNKSSFEDSRITMLLFEKYKTVELARFFTITATITLIVLEYEYSYSTYLTRTLDEEMKLFLYLIMFLTILSIILTFISYQVLMAYQKEAQMITPQANLSETSLIWGIAWEIILLILIPTPYTRYQKVEFQQRYTDTIRFYFINEILTFLSMFKGFLLLNIIFKFQKYSSSRIGRICRLYSADFNTHLMLKLCIRDRPFETQSILFAGGMFVFGYSLEVAERALFRLEDSLDPSYIGNRFWINLITIFTVGYGDFFPYTDLGRVAMACGVVYGVVVTSLFTATLYNLLTPMNGEYLAWALLEKANIRKIIQNVSGNILIKLNDLSKKHTNQIKSLEEATFLKDQIGTMNNLLQEVSTLKRQYRDIDGEEFMAMVKRKFKDINGQFEDVQEFLEKIQKQQKLIASTIEKPFDFSIKQSVKVKESSKDDDFFDNLNETINCSHLMRFEED</sequence>
<dbReference type="FunFam" id="1.10.287.70:FF:000270">
    <property type="entry name" value="Uncharacterized protein"/>
    <property type="match status" value="1"/>
</dbReference>
<dbReference type="GO" id="GO:0016020">
    <property type="term" value="C:membrane"/>
    <property type="evidence" value="ECO:0007669"/>
    <property type="project" value="InterPro"/>
</dbReference>
<evidence type="ECO:0000313" key="5">
    <source>
        <dbReference type="EMBL" id="CAD8163164.1"/>
    </source>
</evidence>
<name>A0A8S1UFI5_9CILI</name>
<dbReference type="Pfam" id="PF07885">
    <property type="entry name" value="Ion_trans_2"/>
    <property type="match status" value="1"/>
</dbReference>
<dbReference type="InterPro" id="IPR013099">
    <property type="entry name" value="K_chnl_dom"/>
</dbReference>
<feature type="transmembrane region" description="Helical" evidence="3">
    <location>
        <begin position="208"/>
        <end position="229"/>
    </location>
</feature>
<feature type="transmembrane region" description="Helical" evidence="3">
    <location>
        <begin position="126"/>
        <end position="149"/>
    </location>
</feature>
<evidence type="ECO:0000259" key="4">
    <source>
        <dbReference type="Pfam" id="PF07885"/>
    </source>
</evidence>
<dbReference type="AlphaFoldDB" id="A0A8S1UFI5"/>
<evidence type="ECO:0000256" key="2">
    <source>
        <dbReference type="SAM" id="MobiDB-lite"/>
    </source>
</evidence>
<gene>
    <name evidence="5" type="ORF">PPENT_87.1.T0390083</name>
</gene>
<dbReference type="InterPro" id="IPR015449">
    <property type="entry name" value="K_chnl_Ca-activ_SK"/>
</dbReference>
<organism evidence="5 6">
    <name type="scientific">Paramecium pentaurelia</name>
    <dbReference type="NCBI Taxonomy" id="43138"/>
    <lineage>
        <taxon>Eukaryota</taxon>
        <taxon>Sar</taxon>
        <taxon>Alveolata</taxon>
        <taxon>Ciliophora</taxon>
        <taxon>Intramacronucleata</taxon>
        <taxon>Oligohymenophorea</taxon>
        <taxon>Peniculida</taxon>
        <taxon>Parameciidae</taxon>
        <taxon>Paramecium</taxon>
    </lineage>
</organism>
<keyword evidence="1" id="KW-0175">Coiled coil</keyword>